<dbReference type="EMBL" id="FNPB01000002">
    <property type="protein sequence ID" value="SDX78188.1"/>
    <property type="molecule type" value="Genomic_DNA"/>
</dbReference>
<evidence type="ECO:0000313" key="3">
    <source>
        <dbReference type="EMBL" id="SDX78188.1"/>
    </source>
</evidence>
<keyword evidence="1" id="KW-0812">Transmembrane</keyword>
<evidence type="ECO:0000259" key="2">
    <source>
        <dbReference type="Pfam" id="PF13796"/>
    </source>
</evidence>
<keyword evidence="4" id="KW-1185">Reference proteome</keyword>
<proteinExistence type="predicted"/>
<protein>
    <submittedName>
        <fullName evidence="3">Putative sensor</fullName>
    </submittedName>
</protein>
<accession>A0A1H3EJ12</accession>
<dbReference type="STRING" id="660517.SAMN04487946_102292"/>
<evidence type="ECO:0000256" key="1">
    <source>
        <dbReference type="SAM" id="Phobius"/>
    </source>
</evidence>
<dbReference type="OrthoDB" id="253413at2157"/>
<feature type="transmembrane region" description="Helical" evidence="1">
    <location>
        <begin position="182"/>
        <end position="200"/>
    </location>
</feature>
<dbReference type="AlphaFoldDB" id="A0A1H3EJ12"/>
<feature type="domain" description="Putative sensor" evidence="2">
    <location>
        <begin position="31"/>
        <end position="211"/>
    </location>
</feature>
<name>A0A1H3EJ12_9EURY</name>
<dbReference type="Pfam" id="PF13796">
    <property type="entry name" value="Sensor"/>
    <property type="match status" value="1"/>
</dbReference>
<organism evidence="3 4">
    <name type="scientific">Halobellus clavatus</name>
    <dbReference type="NCBI Taxonomy" id="660517"/>
    <lineage>
        <taxon>Archaea</taxon>
        <taxon>Methanobacteriati</taxon>
        <taxon>Methanobacteriota</taxon>
        <taxon>Stenosarchaea group</taxon>
        <taxon>Halobacteria</taxon>
        <taxon>Halobacteriales</taxon>
        <taxon>Haloferacaceae</taxon>
        <taxon>Halobellus</taxon>
    </lineage>
</organism>
<reference evidence="4" key="1">
    <citation type="submission" date="2016-10" db="EMBL/GenBank/DDBJ databases">
        <authorList>
            <person name="Varghese N."/>
            <person name="Submissions S."/>
        </authorList>
    </citation>
    <scope>NUCLEOTIDE SEQUENCE [LARGE SCALE GENOMIC DNA]</scope>
    <source>
        <strain evidence="4">CGMCC 1.10118</strain>
    </source>
</reference>
<evidence type="ECO:0000313" key="4">
    <source>
        <dbReference type="Proteomes" id="UP000199170"/>
    </source>
</evidence>
<feature type="transmembrane region" description="Helical" evidence="1">
    <location>
        <begin position="135"/>
        <end position="162"/>
    </location>
</feature>
<sequence>MTQALRTGPGAVLKQFFGVPFRRQTYRNIAYLALAFPLGLLYFVGLSVGLSTGASLLITIVGVPLLVVTLLAAVGAAGFEARLATWLVDVEATPPAALETIDWNVESLDDLLATTVRFLTAPSTWTGVLLVCLKFVFGIVAFTALVTAGTLGAALLTTPVFYDAAGVSYTIGPYLVDTLGEALAVAGAGVVVVLVSLHVLNGLAKLGGYTTAVLVGIDDETESESA</sequence>
<dbReference type="Proteomes" id="UP000199170">
    <property type="component" value="Unassembled WGS sequence"/>
</dbReference>
<keyword evidence="1" id="KW-0472">Membrane</keyword>
<dbReference type="InterPro" id="IPR025828">
    <property type="entry name" value="Put_sensor_dom"/>
</dbReference>
<feature type="transmembrane region" description="Helical" evidence="1">
    <location>
        <begin position="56"/>
        <end position="79"/>
    </location>
</feature>
<gene>
    <name evidence="3" type="ORF">SAMN04487946_102292</name>
</gene>
<dbReference type="RefSeq" id="WP_089766096.1">
    <property type="nucleotide sequence ID" value="NZ_FNPB01000002.1"/>
</dbReference>
<feature type="transmembrane region" description="Helical" evidence="1">
    <location>
        <begin position="29"/>
        <end position="50"/>
    </location>
</feature>
<keyword evidence="1" id="KW-1133">Transmembrane helix</keyword>